<protein>
    <submittedName>
        <fullName evidence="1">YaaL family protein</fullName>
    </submittedName>
</protein>
<name>A0ABV5W1C1_9BACL</name>
<evidence type="ECO:0000313" key="1">
    <source>
        <dbReference type="EMBL" id="MFB9754368.1"/>
    </source>
</evidence>
<keyword evidence="2" id="KW-1185">Reference proteome</keyword>
<dbReference type="RefSeq" id="WP_344913641.1">
    <property type="nucleotide sequence ID" value="NZ_BAAAYO010000013.1"/>
</dbReference>
<dbReference type="EMBL" id="JBHMAG010000014">
    <property type="protein sequence ID" value="MFB9754368.1"/>
    <property type="molecule type" value="Genomic_DNA"/>
</dbReference>
<sequence length="89" mass="10392">MLWRLFGIKPQAADPYWKDKQELLQEIRVAQTDWQHALYRLDYAADQDQIDYAIFALEAAEKRYEMLLRSAKKLNVHALHAGMGRTAEG</sequence>
<dbReference type="Pfam" id="PF10704">
    <property type="entry name" value="DUF2508"/>
    <property type="match status" value="1"/>
</dbReference>
<comment type="caution">
    <text evidence="1">The sequence shown here is derived from an EMBL/GenBank/DDBJ whole genome shotgun (WGS) entry which is preliminary data.</text>
</comment>
<gene>
    <name evidence="1" type="ORF">ACFFNY_22590</name>
</gene>
<dbReference type="InterPro" id="IPR019644">
    <property type="entry name" value="DUF2508"/>
</dbReference>
<accession>A0ABV5W1C1</accession>
<dbReference type="Proteomes" id="UP001589619">
    <property type="component" value="Unassembled WGS sequence"/>
</dbReference>
<evidence type="ECO:0000313" key="2">
    <source>
        <dbReference type="Proteomes" id="UP001589619"/>
    </source>
</evidence>
<proteinExistence type="predicted"/>
<reference evidence="1 2" key="1">
    <citation type="submission" date="2024-09" db="EMBL/GenBank/DDBJ databases">
        <authorList>
            <person name="Sun Q."/>
            <person name="Mori K."/>
        </authorList>
    </citation>
    <scope>NUCLEOTIDE SEQUENCE [LARGE SCALE GENOMIC DNA]</scope>
    <source>
        <strain evidence="1 2">JCM 12520</strain>
    </source>
</reference>
<organism evidence="1 2">
    <name type="scientific">Paenibacillus hodogayensis</name>
    <dbReference type="NCBI Taxonomy" id="279208"/>
    <lineage>
        <taxon>Bacteria</taxon>
        <taxon>Bacillati</taxon>
        <taxon>Bacillota</taxon>
        <taxon>Bacilli</taxon>
        <taxon>Bacillales</taxon>
        <taxon>Paenibacillaceae</taxon>
        <taxon>Paenibacillus</taxon>
    </lineage>
</organism>